<gene>
    <name evidence="1" type="ORF">PITG_04830</name>
</gene>
<dbReference type="RefSeq" id="XP_002905533.1">
    <property type="nucleotide sequence ID" value="XM_002905487.1"/>
</dbReference>
<keyword evidence="2" id="KW-1185">Reference proteome</keyword>
<protein>
    <submittedName>
        <fullName evidence="1">Uncharacterized protein</fullName>
    </submittedName>
</protein>
<dbReference type="eggNOG" id="ENOG502SJ98">
    <property type="taxonomic scope" value="Eukaryota"/>
</dbReference>
<dbReference type="GeneID" id="9466221"/>
<dbReference type="InParanoid" id="D0N245"/>
<dbReference type="KEGG" id="pif:PITG_04830"/>
<dbReference type="OrthoDB" id="110718at2759"/>
<dbReference type="EMBL" id="DS028123">
    <property type="protein sequence ID" value="EEY68374.1"/>
    <property type="molecule type" value="Genomic_DNA"/>
</dbReference>
<proteinExistence type="predicted"/>
<sequence>MPAPAGPLAVVNAAFQLGSVLNATSTIEQTYVNWTCPLGFDSKLGVCWTQCPYMYPVECGLECIRQGDGCGMEVFYKVAVVVQNAISLSAWSLYGDMTKWAKNIQVAVKCVKYMISLTKSLVRYIRYIKIHDPDTSQEELLAILYQIDNVVIDIPVTISYCVGSKVSDDVKFADMVLTTAEYILKEILYSGDIILSSWSSFTKFMKKIALGESISELKKTEITSLKSALKSNTTCGYDLKRLLDRTWMTVAELRSLNPDISEDDIRVIMSQSNLMQNDIPIATNNCMSELLEQSDEGSAYATRETLRKTFVAIVDDLISAGTSDNGTFLNFGEYAFKIADRAISFWSIWDPFYISSVIAEFVQPICGPTELIGEIDDGNVKKALGMSILQKAFKNSDGMWTKNGDGTVTIAFKSVDTEDVRVNIKSGGDKVAEVPVPAGETVIWKSNVTVLGGKTLYLDRWRPGFLGLPGTGGGSLLLWIPRSTNGGTLELTAMLNIS</sequence>
<dbReference type="VEuPathDB" id="FungiDB:PITG_04830"/>
<evidence type="ECO:0000313" key="1">
    <source>
        <dbReference type="EMBL" id="EEY68374.1"/>
    </source>
</evidence>
<accession>D0N245</accession>
<name>D0N245_PHYIT</name>
<dbReference type="AlphaFoldDB" id="D0N245"/>
<evidence type="ECO:0000313" key="2">
    <source>
        <dbReference type="Proteomes" id="UP000006643"/>
    </source>
</evidence>
<dbReference type="HOGENOM" id="CLU_002760_2_2_1"/>
<dbReference type="Proteomes" id="UP000006643">
    <property type="component" value="Unassembled WGS sequence"/>
</dbReference>
<reference evidence="2" key="1">
    <citation type="journal article" date="2009" name="Nature">
        <title>Genome sequence and analysis of the Irish potato famine pathogen Phytophthora infestans.</title>
        <authorList>
            <consortium name="The Broad Institute Genome Sequencing Platform"/>
            <person name="Haas B.J."/>
            <person name="Kamoun S."/>
            <person name="Zody M.C."/>
            <person name="Jiang R.H."/>
            <person name="Handsaker R.E."/>
            <person name="Cano L.M."/>
            <person name="Grabherr M."/>
            <person name="Kodira C.D."/>
            <person name="Raffaele S."/>
            <person name="Torto-Alalibo T."/>
            <person name="Bozkurt T.O."/>
            <person name="Ah-Fong A.M."/>
            <person name="Alvarado L."/>
            <person name="Anderson V.L."/>
            <person name="Armstrong M.R."/>
            <person name="Avrova A."/>
            <person name="Baxter L."/>
            <person name="Beynon J."/>
            <person name="Boevink P.C."/>
            <person name="Bollmann S.R."/>
            <person name="Bos J.I."/>
            <person name="Bulone V."/>
            <person name="Cai G."/>
            <person name="Cakir C."/>
            <person name="Carrington J.C."/>
            <person name="Chawner M."/>
            <person name="Conti L."/>
            <person name="Costanzo S."/>
            <person name="Ewan R."/>
            <person name="Fahlgren N."/>
            <person name="Fischbach M.A."/>
            <person name="Fugelstad J."/>
            <person name="Gilroy E.M."/>
            <person name="Gnerre S."/>
            <person name="Green P.J."/>
            <person name="Grenville-Briggs L.J."/>
            <person name="Griffith J."/>
            <person name="Grunwald N.J."/>
            <person name="Horn K."/>
            <person name="Horner N.R."/>
            <person name="Hu C.H."/>
            <person name="Huitema E."/>
            <person name="Jeong D.H."/>
            <person name="Jones A.M."/>
            <person name="Jones J.D."/>
            <person name="Jones R.W."/>
            <person name="Karlsson E.K."/>
            <person name="Kunjeti S.G."/>
            <person name="Lamour K."/>
            <person name="Liu Z."/>
            <person name="Ma L."/>
            <person name="Maclean D."/>
            <person name="Chibucos M.C."/>
            <person name="McDonald H."/>
            <person name="McWalters J."/>
            <person name="Meijer H.J."/>
            <person name="Morgan W."/>
            <person name="Morris P.F."/>
            <person name="Munro C.A."/>
            <person name="O'Neill K."/>
            <person name="Ospina-Giraldo M."/>
            <person name="Pinzon A."/>
            <person name="Pritchard L."/>
            <person name="Ramsahoye B."/>
            <person name="Ren Q."/>
            <person name="Restrepo S."/>
            <person name="Roy S."/>
            <person name="Sadanandom A."/>
            <person name="Savidor A."/>
            <person name="Schornack S."/>
            <person name="Schwartz D.C."/>
            <person name="Schumann U.D."/>
            <person name="Schwessinger B."/>
            <person name="Seyer L."/>
            <person name="Sharpe T."/>
            <person name="Silvar C."/>
            <person name="Song J."/>
            <person name="Studholme D.J."/>
            <person name="Sykes S."/>
            <person name="Thines M."/>
            <person name="van de Vondervoort P.J."/>
            <person name="Phuntumart V."/>
            <person name="Wawra S."/>
            <person name="Weide R."/>
            <person name="Win J."/>
            <person name="Young C."/>
            <person name="Zhou S."/>
            <person name="Fry W."/>
            <person name="Meyers B.C."/>
            <person name="van West P."/>
            <person name="Ristaino J."/>
            <person name="Govers F."/>
            <person name="Birch P.R."/>
            <person name="Whisson S.C."/>
            <person name="Judelson H.S."/>
            <person name="Nusbaum C."/>
        </authorList>
    </citation>
    <scope>NUCLEOTIDE SEQUENCE [LARGE SCALE GENOMIC DNA]</scope>
    <source>
        <strain evidence="2">T30-4</strain>
    </source>
</reference>
<dbReference type="OMA" id="YGDMTKW"/>
<organism evidence="1 2">
    <name type="scientific">Phytophthora infestans (strain T30-4)</name>
    <name type="common">Potato late blight agent</name>
    <dbReference type="NCBI Taxonomy" id="403677"/>
    <lineage>
        <taxon>Eukaryota</taxon>
        <taxon>Sar</taxon>
        <taxon>Stramenopiles</taxon>
        <taxon>Oomycota</taxon>
        <taxon>Peronosporomycetes</taxon>
        <taxon>Peronosporales</taxon>
        <taxon>Peronosporaceae</taxon>
        <taxon>Phytophthora</taxon>
    </lineage>
</organism>